<gene>
    <name evidence="1" type="ORF">MNB_ARC-1_522</name>
</gene>
<reference evidence="1" key="1">
    <citation type="submission" date="2018-10" db="EMBL/GenBank/DDBJ databases">
        <authorList>
            <person name="Aoki K."/>
        </authorList>
    </citation>
    <scope>NUCLEOTIDE SEQUENCE</scope>
</reference>
<dbReference type="EMBL" id="UOYO01000014">
    <property type="protein sequence ID" value="VAY86577.1"/>
    <property type="molecule type" value="Genomic_DNA"/>
</dbReference>
<dbReference type="PROSITE" id="PS51257">
    <property type="entry name" value="PROKAR_LIPOPROTEIN"/>
    <property type="match status" value="1"/>
</dbReference>
<name>A0A3B1DS08_9ZZZZ</name>
<protein>
    <recommendedName>
        <fullName evidence="2">Lipoprotein</fullName>
    </recommendedName>
</protein>
<evidence type="ECO:0000313" key="1">
    <source>
        <dbReference type="EMBL" id="VAY86577.1"/>
    </source>
</evidence>
<proteinExistence type="predicted"/>
<accession>A0A3B1DS08</accession>
<organism evidence="1">
    <name type="scientific">hydrothermal vent metagenome</name>
    <dbReference type="NCBI Taxonomy" id="652676"/>
    <lineage>
        <taxon>unclassified sequences</taxon>
        <taxon>metagenomes</taxon>
        <taxon>ecological metagenomes</taxon>
    </lineage>
</organism>
<evidence type="ECO:0008006" key="2">
    <source>
        <dbReference type="Google" id="ProtNLM"/>
    </source>
</evidence>
<sequence length="75" mass="8812">MFRKLISLLTIIIAILSSGCNSIIFDQNAVDKSEEFNKKLNGFKRDFSMENAKKDYETNRIFNNDFPITYRAKRK</sequence>
<dbReference type="AlphaFoldDB" id="A0A3B1DS08"/>